<reference evidence="1 2" key="1">
    <citation type="submission" date="2024-05" db="EMBL/GenBank/DDBJ databases">
        <title>Culex pipiens pipiens assembly and annotation.</title>
        <authorList>
            <person name="Alout H."/>
            <person name="Durand T."/>
        </authorList>
    </citation>
    <scope>NUCLEOTIDE SEQUENCE [LARGE SCALE GENOMIC DNA]</scope>
    <source>
        <strain evidence="1">HA-2024</strain>
        <tissue evidence="1">Whole body</tissue>
    </source>
</reference>
<evidence type="ECO:0000313" key="2">
    <source>
        <dbReference type="Proteomes" id="UP001562425"/>
    </source>
</evidence>
<comment type="caution">
    <text evidence="1">The sequence shown here is derived from an EMBL/GenBank/DDBJ whole genome shotgun (WGS) entry which is preliminary data.</text>
</comment>
<protein>
    <submittedName>
        <fullName evidence="1">Uncharacterized protein</fullName>
    </submittedName>
</protein>
<keyword evidence="2" id="KW-1185">Reference proteome</keyword>
<dbReference type="EMBL" id="JBEHCU010005554">
    <property type="protein sequence ID" value="KAL1399418.1"/>
    <property type="molecule type" value="Genomic_DNA"/>
</dbReference>
<accession>A0ABD1DIP5</accession>
<name>A0ABD1DIP5_CULPP</name>
<evidence type="ECO:0000313" key="1">
    <source>
        <dbReference type="EMBL" id="KAL1399418.1"/>
    </source>
</evidence>
<gene>
    <name evidence="1" type="ORF">pipiens_008229</name>
</gene>
<sequence>MKISSLRLNIMNLKEQDMDKFNKKDYGGAQRASDELTATMTTGWKSEWGNASAADEYQGGLMFNLDVSRRVLLQITDIRAFFCLDLYEIIQVEDTK</sequence>
<dbReference type="AlphaFoldDB" id="A0ABD1DIP5"/>
<organism evidence="1 2">
    <name type="scientific">Culex pipiens pipiens</name>
    <name type="common">Northern house mosquito</name>
    <dbReference type="NCBI Taxonomy" id="38569"/>
    <lineage>
        <taxon>Eukaryota</taxon>
        <taxon>Metazoa</taxon>
        <taxon>Ecdysozoa</taxon>
        <taxon>Arthropoda</taxon>
        <taxon>Hexapoda</taxon>
        <taxon>Insecta</taxon>
        <taxon>Pterygota</taxon>
        <taxon>Neoptera</taxon>
        <taxon>Endopterygota</taxon>
        <taxon>Diptera</taxon>
        <taxon>Nematocera</taxon>
        <taxon>Culicoidea</taxon>
        <taxon>Culicidae</taxon>
        <taxon>Culicinae</taxon>
        <taxon>Culicini</taxon>
        <taxon>Culex</taxon>
        <taxon>Culex</taxon>
    </lineage>
</organism>
<proteinExistence type="predicted"/>
<feature type="non-terminal residue" evidence="1">
    <location>
        <position position="96"/>
    </location>
</feature>
<dbReference type="Proteomes" id="UP001562425">
    <property type="component" value="Unassembled WGS sequence"/>
</dbReference>